<keyword evidence="2" id="KW-1185">Reference proteome</keyword>
<dbReference type="PROSITE" id="PS51257">
    <property type="entry name" value="PROKAR_LIPOPROTEIN"/>
    <property type="match status" value="1"/>
</dbReference>
<sequence>MRTDPVGTIAEGDRVVAEGTAGATTVTGTACDNRRIGVRTVRDGRIASVVAYAGTHHVAETLFPGREGGGVQPEGVTGGP</sequence>
<evidence type="ECO:0008006" key="3">
    <source>
        <dbReference type="Google" id="ProtNLM"/>
    </source>
</evidence>
<proteinExistence type="predicted"/>
<evidence type="ECO:0000313" key="2">
    <source>
        <dbReference type="Proteomes" id="UP001622557"/>
    </source>
</evidence>
<dbReference type="InterPro" id="IPR032710">
    <property type="entry name" value="NTF2-like_dom_sf"/>
</dbReference>
<organism evidence="1 2">
    <name type="scientific">Streptomyces achromogenes</name>
    <dbReference type="NCBI Taxonomy" id="67255"/>
    <lineage>
        <taxon>Bacteria</taxon>
        <taxon>Bacillati</taxon>
        <taxon>Actinomycetota</taxon>
        <taxon>Actinomycetes</taxon>
        <taxon>Kitasatosporales</taxon>
        <taxon>Streptomycetaceae</taxon>
        <taxon>Streptomyces</taxon>
    </lineage>
</organism>
<evidence type="ECO:0000313" key="1">
    <source>
        <dbReference type="EMBL" id="WTQ82489.1"/>
    </source>
</evidence>
<dbReference type="Proteomes" id="UP001622557">
    <property type="component" value="Chromosome"/>
</dbReference>
<dbReference type="SUPFAM" id="SSF54427">
    <property type="entry name" value="NTF2-like"/>
    <property type="match status" value="1"/>
</dbReference>
<reference evidence="1 2" key="1">
    <citation type="submission" date="2022-10" db="EMBL/GenBank/DDBJ databases">
        <title>The complete genomes of actinobacterial strains from the NBC collection.</title>
        <authorList>
            <person name="Joergensen T.S."/>
            <person name="Alvarez Arevalo M."/>
            <person name="Sterndorff E.B."/>
            <person name="Faurdal D."/>
            <person name="Vuksanovic O."/>
            <person name="Mourched A.-S."/>
            <person name="Charusanti P."/>
            <person name="Shaw S."/>
            <person name="Blin K."/>
            <person name="Weber T."/>
        </authorList>
    </citation>
    <scope>NUCLEOTIDE SEQUENCE [LARGE SCALE GENOMIC DNA]</scope>
    <source>
        <strain evidence="1 2">NBC_00156</strain>
    </source>
</reference>
<dbReference type="Gene3D" id="3.10.450.50">
    <property type="match status" value="1"/>
</dbReference>
<name>A0ABZ1KPI1_STRAH</name>
<gene>
    <name evidence="1" type="ORF">OG350_20240</name>
</gene>
<dbReference type="EMBL" id="CP108164">
    <property type="protein sequence ID" value="WTQ82489.1"/>
    <property type="molecule type" value="Genomic_DNA"/>
</dbReference>
<protein>
    <recommendedName>
        <fullName evidence="3">SnoaL-like domain-containing protein</fullName>
    </recommendedName>
</protein>
<dbReference type="GeneID" id="97282804"/>
<accession>A0ABZ1KPI1</accession>
<dbReference type="RefSeq" id="WP_405448582.1">
    <property type="nucleotide sequence ID" value="NZ_CP108164.1"/>
</dbReference>